<evidence type="ECO:0000313" key="10">
    <source>
        <dbReference type="Proteomes" id="UP000292884"/>
    </source>
</evidence>
<feature type="domain" description="SusD-like N-terminal" evidence="8">
    <location>
        <begin position="28"/>
        <end position="228"/>
    </location>
</feature>
<dbReference type="PROSITE" id="PS51257">
    <property type="entry name" value="PROKAR_LIPOPROTEIN"/>
    <property type="match status" value="1"/>
</dbReference>
<name>A0A4R0MPK5_9SPHI</name>
<evidence type="ECO:0000256" key="1">
    <source>
        <dbReference type="ARBA" id="ARBA00004442"/>
    </source>
</evidence>
<keyword evidence="5" id="KW-0998">Cell outer membrane</keyword>
<accession>A0A4R0MPK5</accession>
<dbReference type="Pfam" id="PF14322">
    <property type="entry name" value="SusD-like_3"/>
    <property type="match status" value="1"/>
</dbReference>
<evidence type="ECO:0000256" key="6">
    <source>
        <dbReference type="SAM" id="SignalP"/>
    </source>
</evidence>
<dbReference type="SUPFAM" id="SSF48452">
    <property type="entry name" value="TPR-like"/>
    <property type="match status" value="1"/>
</dbReference>
<reference evidence="9 10" key="1">
    <citation type="submission" date="2019-02" db="EMBL/GenBank/DDBJ databases">
        <title>Pedobacter sp. RP-1-13 sp. nov., isolated from Arctic soil.</title>
        <authorList>
            <person name="Dahal R.H."/>
        </authorList>
    </citation>
    <scope>NUCLEOTIDE SEQUENCE [LARGE SCALE GENOMIC DNA]</scope>
    <source>
        <strain evidence="9 10">RP-1-13</strain>
    </source>
</reference>
<protein>
    <submittedName>
        <fullName evidence="9">RagB/SusD family nutrient uptake outer membrane protein</fullName>
    </submittedName>
</protein>
<dbReference type="InterPro" id="IPR012944">
    <property type="entry name" value="SusD_RagB_dom"/>
</dbReference>
<keyword evidence="3 6" id="KW-0732">Signal</keyword>
<dbReference type="OrthoDB" id="691231at2"/>
<evidence type="ECO:0000313" key="9">
    <source>
        <dbReference type="EMBL" id="TCC88573.1"/>
    </source>
</evidence>
<dbReference type="InterPro" id="IPR033985">
    <property type="entry name" value="SusD-like_N"/>
</dbReference>
<evidence type="ECO:0000259" key="8">
    <source>
        <dbReference type="Pfam" id="PF14322"/>
    </source>
</evidence>
<evidence type="ECO:0000256" key="5">
    <source>
        <dbReference type="ARBA" id="ARBA00023237"/>
    </source>
</evidence>
<evidence type="ECO:0000256" key="3">
    <source>
        <dbReference type="ARBA" id="ARBA00022729"/>
    </source>
</evidence>
<dbReference type="AlphaFoldDB" id="A0A4R0MPK5"/>
<evidence type="ECO:0000256" key="2">
    <source>
        <dbReference type="ARBA" id="ARBA00006275"/>
    </source>
</evidence>
<feature type="signal peptide" evidence="6">
    <location>
        <begin position="1"/>
        <end position="19"/>
    </location>
</feature>
<dbReference type="RefSeq" id="WP_131554627.1">
    <property type="nucleotide sequence ID" value="NZ_SJSK01000005.1"/>
</dbReference>
<organism evidence="9 10">
    <name type="scientific">Pedobacter frigiditerrae</name>
    <dbReference type="NCBI Taxonomy" id="2530452"/>
    <lineage>
        <taxon>Bacteria</taxon>
        <taxon>Pseudomonadati</taxon>
        <taxon>Bacteroidota</taxon>
        <taxon>Sphingobacteriia</taxon>
        <taxon>Sphingobacteriales</taxon>
        <taxon>Sphingobacteriaceae</taxon>
        <taxon>Pedobacter</taxon>
    </lineage>
</organism>
<evidence type="ECO:0000259" key="7">
    <source>
        <dbReference type="Pfam" id="PF07980"/>
    </source>
</evidence>
<feature type="chain" id="PRO_5020474155" evidence="6">
    <location>
        <begin position="20"/>
        <end position="570"/>
    </location>
</feature>
<keyword evidence="4" id="KW-0472">Membrane</keyword>
<gene>
    <name evidence="9" type="ORF">EZ428_18200</name>
</gene>
<dbReference type="Proteomes" id="UP000292884">
    <property type="component" value="Unassembled WGS sequence"/>
</dbReference>
<comment type="similarity">
    <text evidence="2">Belongs to the SusD family.</text>
</comment>
<dbReference type="EMBL" id="SJSK01000005">
    <property type="protein sequence ID" value="TCC88573.1"/>
    <property type="molecule type" value="Genomic_DNA"/>
</dbReference>
<dbReference type="Pfam" id="PF07980">
    <property type="entry name" value="SusD_RagB"/>
    <property type="match status" value="1"/>
</dbReference>
<feature type="domain" description="RagB/SusD" evidence="7">
    <location>
        <begin position="293"/>
        <end position="570"/>
    </location>
</feature>
<comment type="caution">
    <text evidence="9">The sequence shown here is derived from an EMBL/GenBank/DDBJ whole genome shotgun (WGS) entry which is preliminary data.</text>
</comment>
<dbReference type="GO" id="GO:0009279">
    <property type="term" value="C:cell outer membrane"/>
    <property type="evidence" value="ECO:0007669"/>
    <property type="project" value="UniProtKB-SubCell"/>
</dbReference>
<keyword evidence="10" id="KW-1185">Reference proteome</keyword>
<proteinExistence type="inferred from homology"/>
<evidence type="ECO:0000256" key="4">
    <source>
        <dbReference type="ARBA" id="ARBA00023136"/>
    </source>
</evidence>
<comment type="subcellular location">
    <subcellularLocation>
        <location evidence="1">Cell outer membrane</location>
    </subcellularLocation>
</comment>
<dbReference type="InterPro" id="IPR011990">
    <property type="entry name" value="TPR-like_helical_dom_sf"/>
</dbReference>
<sequence>MKNIKYIFATMFLLSVVSACDVTEVENLDFKKDNEIYSNIIEIRNVLNNVYSTLPAGYADLGASWLAAASDEAEEVNNFETIQNFNNGGITAFANPDDVWAKNYEGVYNAKVFLQGTDTVTWKSYQLSNPTVYADRVNLTKQYRAEARFLIAFFYFDLIKRYGGVPIVDEIINVNDPNWISRFPRKPFSDCIDFVVAICDAAAADLPTAASELGRATKGAALALKARALLYAASDLYNQAGNTNPLYGYTDANRTSRLIKAAEASKAIMNFTPAYAFQATYEALSLLGTTKSNEVIFERRYSASNTFEKQQTPVGFPQGQTGTCPSGNLVDAYEMSNGTNFDWNNPSQAASPYTGRDPRLAKTIVTNNAVFNKALYTVEAFNGGINGRPRDRATKTGYYLRKWINENLDLQLNETSTKQWIFMRLSEFYLSYAEAMNELYGPSGTGPGTLNITALSALNSVRTRAAVAMPAILAAGQTQATLRDRIRKERRIELAFEGHRFWDVRRWMIAPHTLGAALTGVSIIKNVNNSFTYAPMTVENRIWDDKLYFYPIPQTEIDKSNRVLIQNKGW</sequence>
<dbReference type="Gene3D" id="1.25.40.390">
    <property type="match status" value="1"/>
</dbReference>